<dbReference type="PROSITE" id="PS51257">
    <property type="entry name" value="PROKAR_LIPOPROTEIN"/>
    <property type="match status" value="1"/>
</dbReference>
<dbReference type="OrthoDB" id="2417319at2"/>
<evidence type="ECO:0000313" key="1">
    <source>
        <dbReference type="EMBL" id="TDL98645.1"/>
    </source>
</evidence>
<organism evidence="1 2">
    <name type="scientific">Macrococcus brunensis</name>
    <dbReference type="NCBI Taxonomy" id="198483"/>
    <lineage>
        <taxon>Bacteria</taxon>
        <taxon>Bacillati</taxon>
        <taxon>Bacillota</taxon>
        <taxon>Bacilli</taxon>
        <taxon>Bacillales</taxon>
        <taxon>Staphylococcaceae</taxon>
        <taxon>Macrococcus</taxon>
    </lineage>
</organism>
<protein>
    <recommendedName>
        <fullName evidence="3">Lipoprotein</fullName>
    </recommendedName>
</protein>
<evidence type="ECO:0000313" key="2">
    <source>
        <dbReference type="Proteomes" id="UP000295310"/>
    </source>
</evidence>
<dbReference type="EMBL" id="SCWA01000003">
    <property type="protein sequence ID" value="TDL98645.1"/>
    <property type="molecule type" value="Genomic_DNA"/>
</dbReference>
<gene>
    <name evidence="1" type="ORF">ERX27_02385</name>
</gene>
<dbReference type="Proteomes" id="UP000295310">
    <property type="component" value="Unassembled WGS sequence"/>
</dbReference>
<comment type="caution">
    <text evidence="1">The sequence shown here is derived from an EMBL/GenBank/DDBJ whole genome shotgun (WGS) entry which is preliminary data.</text>
</comment>
<sequence>MYKRLSAVFLASALLAGCQSEEAVKVTDTASQIKAAQQMKDDVKSYASTYKTQSTENNKETQTYLGLKKDEDDNQEVTVKNSEEDGKFYVYDKKAILQREGEWVDISKLGGSQLLSMTKPLLYSEQFQLLDKMTAAKYKDHTLTQTINGYDEYLKVFGQSKEDKKAINNLKKTYPDIQNEITFTFDKRNQIEKITNDLKLKNDKTTVHNNGVTTFSEINSVRLDIPGPVKHAKEVGA</sequence>
<reference evidence="1 2" key="1">
    <citation type="submission" date="2019-01" db="EMBL/GenBank/DDBJ databases">
        <title>Draft genome sequences of the type strains of six Macrococcus species.</title>
        <authorList>
            <person name="Mazhar S."/>
            <person name="Altermann E."/>
            <person name="Hill C."/>
            <person name="Mcauliffe O."/>
        </authorList>
    </citation>
    <scope>NUCLEOTIDE SEQUENCE [LARGE SCALE GENOMIC DNA]</scope>
    <source>
        <strain evidence="1 2">CCM4811</strain>
    </source>
</reference>
<accession>A0A4R6BFM0</accession>
<proteinExistence type="predicted"/>
<dbReference type="RefSeq" id="WP_133431238.1">
    <property type="nucleotide sequence ID" value="NZ_SCWA01000003.1"/>
</dbReference>
<name>A0A4R6BFM0_9STAP</name>
<dbReference type="AlphaFoldDB" id="A0A4R6BFM0"/>
<keyword evidence="2" id="KW-1185">Reference proteome</keyword>
<evidence type="ECO:0008006" key="3">
    <source>
        <dbReference type="Google" id="ProtNLM"/>
    </source>
</evidence>